<dbReference type="EMBL" id="BMDZ01000003">
    <property type="protein sequence ID" value="GGB26522.1"/>
    <property type="molecule type" value="Genomic_DNA"/>
</dbReference>
<feature type="domain" description="Cupin type-2" evidence="1">
    <location>
        <begin position="38"/>
        <end position="96"/>
    </location>
</feature>
<dbReference type="CDD" id="cd02226">
    <property type="entry name" value="cupin_YdbB-like"/>
    <property type="match status" value="1"/>
</dbReference>
<dbReference type="InterPro" id="IPR013096">
    <property type="entry name" value="Cupin_2"/>
</dbReference>
<evidence type="ECO:0000313" key="2">
    <source>
        <dbReference type="EMBL" id="GGB26522.1"/>
    </source>
</evidence>
<keyword evidence="2" id="KW-0413">Isomerase</keyword>
<dbReference type="Pfam" id="PF07883">
    <property type="entry name" value="Cupin_2"/>
    <property type="match status" value="1"/>
</dbReference>
<dbReference type="InterPro" id="IPR011051">
    <property type="entry name" value="RmlC_Cupin_sf"/>
</dbReference>
<dbReference type="Gene3D" id="2.60.120.10">
    <property type="entry name" value="Jelly Rolls"/>
    <property type="match status" value="1"/>
</dbReference>
<proteinExistence type="predicted"/>
<dbReference type="PANTHER" id="PTHR36114">
    <property type="entry name" value="16.7 KDA PROTEIN IN WHIE LOCUS"/>
    <property type="match status" value="1"/>
</dbReference>
<evidence type="ECO:0000259" key="1">
    <source>
        <dbReference type="Pfam" id="PF07883"/>
    </source>
</evidence>
<dbReference type="GO" id="GO:0016853">
    <property type="term" value="F:isomerase activity"/>
    <property type="evidence" value="ECO:0007669"/>
    <property type="project" value="UniProtKB-KW"/>
</dbReference>
<comment type="caution">
    <text evidence="2">The sequence shown here is derived from an EMBL/GenBank/DDBJ whole genome shotgun (WGS) entry which is preliminary data.</text>
</comment>
<name>A0ABQ1I877_9PROT</name>
<dbReference type="InterPro" id="IPR052044">
    <property type="entry name" value="PKS_Associated_Protein"/>
</dbReference>
<dbReference type="InterPro" id="IPR014710">
    <property type="entry name" value="RmlC-like_jellyroll"/>
</dbReference>
<dbReference type="SUPFAM" id="SSF51182">
    <property type="entry name" value="RmlC-like cupins"/>
    <property type="match status" value="1"/>
</dbReference>
<reference evidence="3" key="1">
    <citation type="journal article" date="2019" name="Int. J. Syst. Evol. Microbiol.">
        <title>The Global Catalogue of Microorganisms (GCM) 10K type strain sequencing project: providing services to taxonomists for standard genome sequencing and annotation.</title>
        <authorList>
            <consortium name="The Broad Institute Genomics Platform"/>
            <consortium name="The Broad Institute Genome Sequencing Center for Infectious Disease"/>
            <person name="Wu L."/>
            <person name="Ma J."/>
        </authorList>
    </citation>
    <scope>NUCLEOTIDE SEQUENCE [LARGE SCALE GENOMIC DNA]</scope>
    <source>
        <strain evidence="3">CGMCC 1.10188</strain>
    </source>
</reference>
<protein>
    <submittedName>
        <fullName evidence="2">Mannose-6-phosphate isomerase</fullName>
    </submittedName>
</protein>
<accession>A0ABQ1I877</accession>
<dbReference type="Proteomes" id="UP000603352">
    <property type="component" value="Unassembled WGS sequence"/>
</dbReference>
<organism evidence="2 3">
    <name type="scientific">Tistrella bauzanensis</name>
    <dbReference type="NCBI Taxonomy" id="657419"/>
    <lineage>
        <taxon>Bacteria</taxon>
        <taxon>Pseudomonadati</taxon>
        <taxon>Pseudomonadota</taxon>
        <taxon>Alphaproteobacteria</taxon>
        <taxon>Geminicoccales</taxon>
        <taxon>Geminicoccaceae</taxon>
        <taxon>Tistrella</taxon>
    </lineage>
</organism>
<gene>
    <name evidence="2" type="ORF">GCM10011505_04720</name>
</gene>
<dbReference type="RefSeq" id="WP_188574509.1">
    <property type="nucleotide sequence ID" value="NZ_BMDZ01000003.1"/>
</dbReference>
<dbReference type="PANTHER" id="PTHR36114:SF1">
    <property type="entry name" value="16.7 KDA PROTEIN IN WHIE LOCUS"/>
    <property type="match status" value="1"/>
</dbReference>
<evidence type="ECO:0000313" key="3">
    <source>
        <dbReference type="Proteomes" id="UP000603352"/>
    </source>
</evidence>
<sequence>MQKINLAAAFQTIDTPWSPRIAGAVNGSHIKLVRLDGAFIWHAHEHEDEMFLVVRGRMQMRFRDHEVWLEPGEFIIVPRGIEHMPVAPEPCEVMLIEPATTLNTGNVVNERTVAAPAALGG</sequence>
<keyword evidence="3" id="KW-1185">Reference proteome</keyword>